<dbReference type="Proteomes" id="UP000176409">
    <property type="component" value="Unassembled WGS sequence"/>
</dbReference>
<comment type="catalytic activity">
    <reaction evidence="6">
        <text>Release of N-terminal amino acids, preferentially methionine, from peptides and arylamides.</text>
        <dbReference type="EC" id="3.4.11.18"/>
    </reaction>
</comment>
<dbReference type="InterPro" id="IPR036005">
    <property type="entry name" value="Creatinase/aminopeptidase-like"/>
</dbReference>
<dbReference type="GO" id="GO:0005829">
    <property type="term" value="C:cytosol"/>
    <property type="evidence" value="ECO:0007669"/>
    <property type="project" value="TreeGrafter"/>
</dbReference>
<keyword evidence="3 6" id="KW-0645">Protease</keyword>
<dbReference type="PRINTS" id="PR00599">
    <property type="entry name" value="MAPEPTIDASE"/>
</dbReference>
<dbReference type="PANTHER" id="PTHR43330">
    <property type="entry name" value="METHIONINE AMINOPEPTIDASE"/>
    <property type="match status" value="1"/>
</dbReference>
<reference evidence="8 9" key="1">
    <citation type="journal article" date="2016" name="Nat. Commun.">
        <title>Thousands of microbial genomes shed light on interconnected biogeochemical processes in an aquifer system.</title>
        <authorList>
            <person name="Anantharaman K."/>
            <person name="Brown C.T."/>
            <person name="Hug L.A."/>
            <person name="Sharon I."/>
            <person name="Castelle C.J."/>
            <person name="Probst A.J."/>
            <person name="Thomas B.C."/>
            <person name="Singh A."/>
            <person name="Wilkins M.J."/>
            <person name="Karaoz U."/>
            <person name="Brodie E.L."/>
            <person name="Williams K.H."/>
            <person name="Hubbard S.S."/>
            <person name="Banfield J.F."/>
        </authorList>
    </citation>
    <scope>NUCLEOTIDE SEQUENCE [LARGE SCALE GENOMIC DNA]</scope>
</reference>
<dbReference type="Gene3D" id="3.90.230.10">
    <property type="entry name" value="Creatinase/methionine aminopeptidase superfamily"/>
    <property type="match status" value="1"/>
</dbReference>
<protein>
    <recommendedName>
        <fullName evidence="6">Methionine aminopeptidase</fullName>
        <ecNumber evidence="6">3.4.11.18</ecNumber>
    </recommendedName>
</protein>
<dbReference type="EMBL" id="MFJZ01000046">
    <property type="protein sequence ID" value="OGG29398.1"/>
    <property type="molecule type" value="Genomic_DNA"/>
</dbReference>
<feature type="non-terminal residue" evidence="8">
    <location>
        <position position="1"/>
    </location>
</feature>
<evidence type="ECO:0000256" key="2">
    <source>
        <dbReference type="ARBA" id="ARBA00022438"/>
    </source>
</evidence>
<dbReference type="InterPro" id="IPR000994">
    <property type="entry name" value="Pept_M24"/>
</dbReference>
<feature type="domain" description="Peptidase M24" evidence="7">
    <location>
        <begin position="23"/>
        <end position="206"/>
    </location>
</feature>
<dbReference type="PANTHER" id="PTHR43330:SF27">
    <property type="entry name" value="METHIONINE AMINOPEPTIDASE"/>
    <property type="match status" value="1"/>
</dbReference>
<comment type="caution">
    <text evidence="8">The sequence shown here is derived from an EMBL/GenBank/DDBJ whole genome shotgun (WGS) entry which is preliminary data.</text>
</comment>
<keyword evidence="2 6" id="KW-0031">Aminopeptidase</keyword>
<keyword evidence="4 6" id="KW-0479">Metal-binding</keyword>
<evidence type="ECO:0000313" key="8">
    <source>
        <dbReference type="EMBL" id="OGG29398.1"/>
    </source>
</evidence>
<dbReference type="SUPFAM" id="SSF55920">
    <property type="entry name" value="Creatinase/aminopeptidase"/>
    <property type="match status" value="1"/>
</dbReference>
<accession>A0A1F6AXP0</accession>
<gene>
    <name evidence="8" type="ORF">A2973_03200</name>
</gene>
<evidence type="ECO:0000259" key="7">
    <source>
        <dbReference type="Pfam" id="PF00557"/>
    </source>
</evidence>
<dbReference type="GO" id="GO:0006508">
    <property type="term" value="P:proteolysis"/>
    <property type="evidence" value="ECO:0007669"/>
    <property type="project" value="UniProtKB-KW"/>
</dbReference>
<comment type="similarity">
    <text evidence="6">Belongs to the peptidase M24A family.</text>
</comment>
<dbReference type="GO" id="GO:0070006">
    <property type="term" value="F:metalloaminopeptidase activity"/>
    <property type="evidence" value="ECO:0007669"/>
    <property type="project" value="InterPro"/>
</dbReference>
<dbReference type="STRING" id="1798396.A2973_03200"/>
<evidence type="ECO:0000256" key="6">
    <source>
        <dbReference type="RuleBase" id="RU003653"/>
    </source>
</evidence>
<evidence type="ECO:0000256" key="3">
    <source>
        <dbReference type="ARBA" id="ARBA00022670"/>
    </source>
</evidence>
<evidence type="ECO:0000256" key="1">
    <source>
        <dbReference type="ARBA" id="ARBA00002521"/>
    </source>
</evidence>
<evidence type="ECO:0000256" key="5">
    <source>
        <dbReference type="ARBA" id="ARBA00022801"/>
    </source>
</evidence>
<dbReference type="GO" id="GO:0004239">
    <property type="term" value="F:initiator methionyl aminopeptidase activity"/>
    <property type="evidence" value="ECO:0007669"/>
    <property type="project" value="UniProtKB-EC"/>
</dbReference>
<dbReference type="NCBIfam" id="TIGR00500">
    <property type="entry name" value="met_pdase_I"/>
    <property type="match status" value="1"/>
</dbReference>
<proteinExistence type="inferred from homology"/>
<dbReference type="InterPro" id="IPR001714">
    <property type="entry name" value="Pept_M24_MAP"/>
</dbReference>
<name>A0A1F6AXP0_9BACT</name>
<dbReference type="AlphaFoldDB" id="A0A1F6AXP0"/>
<dbReference type="Pfam" id="PF00557">
    <property type="entry name" value="Peptidase_M24"/>
    <property type="match status" value="1"/>
</dbReference>
<keyword evidence="5" id="KW-0378">Hydrolase</keyword>
<comment type="cofactor">
    <cofactor evidence="6">
        <name>Co(2+)</name>
        <dbReference type="ChEBI" id="CHEBI:48828"/>
    </cofactor>
    <cofactor evidence="6">
        <name>Zn(2+)</name>
        <dbReference type="ChEBI" id="CHEBI:29105"/>
    </cofactor>
    <cofactor evidence="6">
        <name>Mn(2+)</name>
        <dbReference type="ChEBI" id="CHEBI:29035"/>
    </cofactor>
    <cofactor evidence="6">
        <name>Fe(2+)</name>
        <dbReference type="ChEBI" id="CHEBI:29033"/>
    </cofactor>
    <text evidence="6">Binds 2 divalent metal cations per subunit. Has a high-affinity and a low affinity metal-binding site. The true nature of the physiological cofactor is under debate. The enzyme is active with cobalt, zinc, manganese or divalent iron ions.</text>
</comment>
<dbReference type="GO" id="GO:0046872">
    <property type="term" value="F:metal ion binding"/>
    <property type="evidence" value="ECO:0007669"/>
    <property type="project" value="UniProtKB-KW"/>
</dbReference>
<evidence type="ECO:0000313" key="9">
    <source>
        <dbReference type="Proteomes" id="UP000176409"/>
    </source>
</evidence>
<evidence type="ECO:0000256" key="4">
    <source>
        <dbReference type="ARBA" id="ARBA00022723"/>
    </source>
</evidence>
<dbReference type="EC" id="3.4.11.18" evidence="6"/>
<sequence>VEKLAQRLIKEAEGEASFQTVKDYRWATCLCVNDVVVHGIPTDYQLKEGDMLTIDVGILYQGFHTDTAWTKIVRSQKQDKQNEKERFLKIGEEALWSAIDVARVGNRVGHISQVIQRIVQGAGYGIVRTLVGHGVGRELHEEPQIPGILKTSIESTPELVPDMTIAIEVIYAMGSGAVVYANDDGWSIASRDGSLTAVFEHSVVVTRDRPMVLTRTRDMR</sequence>
<dbReference type="InterPro" id="IPR002467">
    <property type="entry name" value="Pept_M24A_MAP1"/>
</dbReference>
<organism evidence="8 9">
    <name type="scientific">Candidatus Gottesmanbacteria bacterium RIFCSPLOWO2_01_FULL_49_10</name>
    <dbReference type="NCBI Taxonomy" id="1798396"/>
    <lineage>
        <taxon>Bacteria</taxon>
        <taxon>Candidatus Gottesmaniibacteriota</taxon>
    </lineage>
</organism>
<comment type="function">
    <text evidence="1">Removes the N-terminal methionine from nascent proteins. The N-terminal methionine is often cleaved when the second residue in the primary sequence is small and uncharged (Met-Ala-, Cys, Gly, Pro, Ser, Thr, or Val). Requires deformylation of the N(alpha)-formylated initiator methionine before it can be hydrolyzed.</text>
</comment>